<feature type="transmembrane region" description="Helical" evidence="1">
    <location>
        <begin position="7"/>
        <end position="29"/>
    </location>
</feature>
<dbReference type="EMBL" id="NTSO01000001">
    <property type="protein sequence ID" value="PFF52540.1"/>
    <property type="molecule type" value="Genomic_DNA"/>
</dbReference>
<keyword evidence="2" id="KW-0489">Methyltransferase</keyword>
<evidence type="ECO:0000313" key="2">
    <source>
        <dbReference type="EMBL" id="PFF52540.1"/>
    </source>
</evidence>
<dbReference type="AlphaFoldDB" id="A0A9X6W2S6"/>
<reference evidence="2 3" key="1">
    <citation type="submission" date="2017-09" db="EMBL/GenBank/DDBJ databases">
        <title>Large-scale bioinformatics analysis of Bacillus genomes uncovers conserved roles of natural products in bacterial physiology.</title>
        <authorList>
            <consortium name="Agbiome Team Llc"/>
            <person name="Bleich R.M."/>
            <person name="Kirk G.J."/>
            <person name="Santa Maria K.C."/>
            <person name="Allen S.E."/>
            <person name="Farag S."/>
            <person name="Shank E.A."/>
            <person name="Bowers A."/>
        </authorList>
    </citation>
    <scope>NUCLEOTIDE SEQUENCE [LARGE SCALE GENOMIC DNA]</scope>
    <source>
        <strain evidence="2 3">AFS020204</strain>
    </source>
</reference>
<organism evidence="2 3">
    <name type="scientific">Bacillus cereus</name>
    <dbReference type="NCBI Taxonomy" id="1396"/>
    <lineage>
        <taxon>Bacteria</taxon>
        <taxon>Bacillati</taxon>
        <taxon>Bacillota</taxon>
        <taxon>Bacilli</taxon>
        <taxon>Bacillales</taxon>
        <taxon>Bacillaceae</taxon>
        <taxon>Bacillus</taxon>
        <taxon>Bacillus cereus group</taxon>
    </lineage>
</organism>
<sequence length="54" mass="6525">MNKCLLFIVRFNSLFVLFTCAIVFLTFVVDRIKFDVFPYYGMYSVMRNLVIIFR</sequence>
<keyword evidence="1" id="KW-1133">Transmembrane helix</keyword>
<keyword evidence="1" id="KW-0812">Transmembrane</keyword>
<accession>A0A9X6W2S6</accession>
<proteinExistence type="predicted"/>
<evidence type="ECO:0000313" key="3">
    <source>
        <dbReference type="Proteomes" id="UP000220210"/>
    </source>
</evidence>
<evidence type="ECO:0000256" key="1">
    <source>
        <dbReference type="SAM" id="Phobius"/>
    </source>
</evidence>
<gene>
    <name evidence="2" type="ORF">CN357_02090</name>
</gene>
<keyword evidence="2" id="KW-0808">Transferase</keyword>
<dbReference type="GO" id="GO:0008168">
    <property type="term" value="F:methyltransferase activity"/>
    <property type="evidence" value="ECO:0007669"/>
    <property type="project" value="UniProtKB-KW"/>
</dbReference>
<comment type="caution">
    <text evidence="2">The sequence shown here is derived from an EMBL/GenBank/DDBJ whole genome shotgun (WGS) entry which is preliminary data.</text>
</comment>
<dbReference type="GO" id="GO:0032259">
    <property type="term" value="P:methylation"/>
    <property type="evidence" value="ECO:0007669"/>
    <property type="project" value="UniProtKB-KW"/>
</dbReference>
<name>A0A9X6W2S6_BACCE</name>
<protein>
    <submittedName>
        <fullName evidence="2">Methyltransferase type 11</fullName>
    </submittedName>
</protein>
<keyword evidence="1" id="KW-0472">Membrane</keyword>
<dbReference type="Proteomes" id="UP000220210">
    <property type="component" value="Unassembled WGS sequence"/>
</dbReference>